<evidence type="ECO:0000313" key="2">
    <source>
        <dbReference type="EMBL" id="KIZ04163.1"/>
    </source>
</evidence>
<dbReference type="EMBL" id="KK100714">
    <property type="protein sequence ID" value="KIZ04163.1"/>
    <property type="molecule type" value="Genomic_DNA"/>
</dbReference>
<organism evidence="2 3">
    <name type="scientific">Monoraphidium neglectum</name>
    <dbReference type="NCBI Taxonomy" id="145388"/>
    <lineage>
        <taxon>Eukaryota</taxon>
        <taxon>Viridiplantae</taxon>
        <taxon>Chlorophyta</taxon>
        <taxon>core chlorophytes</taxon>
        <taxon>Chlorophyceae</taxon>
        <taxon>CS clade</taxon>
        <taxon>Sphaeropleales</taxon>
        <taxon>Selenastraceae</taxon>
        <taxon>Monoraphidium</taxon>
    </lineage>
</organism>
<feature type="region of interest" description="Disordered" evidence="1">
    <location>
        <begin position="1"/>
        <end position="20"/>
    </location>
</feature>
<reference evidence="2 3" key="1">
    <citation type="journal article" date="2013" name="BMC Genomics">
        <title>Reconstruction of the lipid metabolism for the microalga Monoraphidium neglectum from its genome sequence reveals characteristics suitable for biofuel production.</title>
        <authorList>
            <person name="Bogen C."/>
            <person name="Al-Dilaimi A."/>
            <person name="Albersmeier A."/>
            <person name="Wichmann J."/>
            <person name="Grundmann M."/>
            <person name="Rupp O."/>
            <person name="Lauersen K.J."/>
            <person name="Blifernez-Klassen O."/>
            <person name="Kalinowski J."/>
            <person name="Goesmann A."/>
            <person name="Mussgnug J.H."/>
            <person name="Kruse O."/>
        </authorList>
    </citation>
    <scope>NUCLEOTIDE SEQUENCE [LARGE SCALE GENOMIC DNA]</scope>
    <source>
        <strain evidence="2 3">SAG 48.87</strain>
    </source>
</reference>
<dbReference type="GeneID" id="25736676"/>
<accession>A0A0D2K0M6</accession>
<sequence>MPDGEEPQAQTAAMEDGGADALRERGNAACGEWAAACQLYEAAAAAAPRDARAWSNLAQARLQRLPPASRNAPVPGARAMAAAAAEAAGKTADLDPGNAKHRFRLAAALRTLGDYRAAARLLEPLAAGPSAGHEVRSALAAVRELAAESEDGAFSSSKLYVAAAPQEFGEYVHPALAVTDVPGCGRGLVVGRAVAPGALLAACKPIGVARSSAGGFRIDHASGSLNDQSQADLGDLLLQRCEADPAALRRLYVLSGLPRQGDPALAKPALAAPADLRTLLEAAHSNADAEVHSPPPLDPRRVRAIVAGNAFGFDEAGPTGGGGRDPAVPAAAQQPEAMRPGVR</sequence>
<dbReference type="InterPro" id="IPR011990">
    <property type="entry name" value="TPR-like_helical_dom_sf"/>
</dbReference>
<feature type="compositionally biased region" description="Low complexity" evidence="1">
    <location>
        <begin position="326"/>
        <end position="337"/>
    </location>
</feature>
<evidence type="ECO:0000256" key="1">
    <source>
        <dbReference type="SAM" id="MobiDB-lite"/>
    </source>
</evidence>
<dbReference type="OrthoDB" id="5945798at2759"/>
<keyword evidence="3" id="KW-1185">Reference proteome</keyword>
<protein>
    <submittedName>
        <fullName evidence="2">Uncharacterized protein</fullName>
    </submittedName>
</protein>
<dbReference type="Gene3D" id="1.25.40.10">
    <property type="entry name" value="Tetratricopeptide repeat domain"/>
    <property type="match status" value="1"/>
</dbReference>
<evidence type="ECO:0000313" key="3">
    <source>
        <dbReference type="Proteomes" id="UP000054498"/>
    </source>
</evidence>
<dbReference type="RefSeq" id="XP_013903182.1">
    <property type="nucleotide sequence ID" value="XM_014047728.1"/>
</dbReference>
<dbReference type="AlphaFoldDB" id="A0A0D2K0M6"/>
<name>A0A0D2K0M6_9CHLO</name>
<gene>
    <name evidence="2" type="ORF">MNEG_3798</name>
</gene>
<dbReference type="SUPFAM" id="SSF48452">
    <property type="entry name" value="TPR-like"/>
    <property type="match status" value="1"/>
</dbReference>
<dbReference type="PANTHER" id="PTHR47643">
    <property type="entry name" value="TPR DOMAIN PROTEIN (AFU_ORTHOLOGUE AFUA_5G12710)"/>
    <property type="match status" value="1"/>
</dbReference>
<dbReference type="PANTHER" id="PTHR47643:SF2">
    <property type="entry name" value="TPR DOMAIN PROTEIN (AFU_ORTHOLOGUE AFUA_5G12710)"/>
    <property type="match status" value="1"/>
</dbReference>
<dbReference type="InterPro" id="IPR053209">
    <property type="entry name" value="Gramillin-biosynth_MTr"/>
</dbReference>
<dbReference type="Proteomes" id="UP000054498">
    <property type="component" value="Unassembled WGS sequence"/>
</dbReference>
<feature type="region of interest" description="Disordered" evidence="1">
    <location>
        <begin position="313"/>
        <end position="343"/>
    </location>
</feature>
<dbReference type="STRING" id="145388.A0A0D2K0M6"/>
<proteinExistence type="predicted"/>
<dbReference type="KEGG" id="mng:MNEG_3798"/>